<feature type="compositionally biased region" description="Low complexity" evidence="5">
    <location>
        <begin position="403"/>
        <end position="415"/>
    </location>
</feature>
<evidence type="ECO:0000256" key="4">
    <source>
        <dbReference type="ARBA" id="ARBA00022840"/>
    </source>
</evidence>
<evidence type="ECO:0000256" key="5">
    <source>
        <dbReference type="SAM" id="MobiDB-lite"/>
    </source>
</evidence>
<keyword evidence="2" id="KW-0813">Transport</keyword>
<feature type="compositionally biased region" description="Basic and acidic residues" evidence="5">
    <location>
        <begin position="21"/>
        <end position="32"/>
    </location>
</feature>
<name>A0ABP9JGM8_9ACTN</name>
<organism evidence="7 8">
    <name type="scientific">Streptomyces siamensis</name>
    <dbReference type="NCBI Taxonomy" id="1274986"/>
    <lineage>
        <taxon>Bacteria</taxon>
        <taxon>Bacillati</taxon>
        <taxon>Actinomycetota</taxon>
        <taxon>Actinomycetes</taxon>
        <taxon>Kitasatosporales</taxon>
        <taxon>Streptomycetaceae</taxon>
        <taxon>Streptomyces</taxon>
    </lineage>
</organism>
<dbReference type="EMBL" id="BAABKB010000034">
    <property type="protein sequence ID" value="GAA5031058.1"/>
    <property type="molecule type" value="Genomic_DNA"/>
</dbReference>
<feature type="compositionally biased region" description="Acidic residues" evidence="5">
    <location>
        <begin position="416"/>
        <end position="439"/>
    </location>
</feature>
<dbReference type="InterPro" id="IPR027417">
    <property type="entry name" value="P-loop_NTPase"/>
</dbReference>
<dbReference type="PANTHER" id="PTHR43776">
    <property type="entry name" value="TRANSPORT ATP-BINDING PROTEIN"/>
    <property type="match status" value="1"/>
</dbReference>
<comment type="similarity">
    <text evidence="1">Belongs to the ABC transporter superfamily.</text>
</comment>
<reference evidence="8" key="1">
    <citation type="journal article" date="2019" name="Int. J. Syst. Evol. Microbiol.">
        <title>The Global Catalogue of Microorganisms (GCM) 10K type strain sequencing project: providing services to taxonomists for standard genome sequencing and annotation.</title>
        <authorList>
            <consortium name="The Broad Institute Genomics Platform"/>
            <consortium name="The Broad Institute Genome Sequencing Center for Infectious Disease"/>
            <person name="Wu L."/>
            <person name="Ma J."/>
        </authorList>
    </citation>
    <scope>NUCLEOTIDE SEQUENCE [LARGE SCALE GENOMIC DNA]</scope>
    <source>
        <strain evidence="8">JCM 18409</strain>
    </source>
</reference>
<accession>A0ABP9JGM8</accession>
<dbReference type="Gene3D" id="3.40.50.300">
    <property type="entry name" value="P-loop containing nucleotide triphosphate hydrolases"/>
    <property type="match status" value="1"/>
</dbReference>
<keyword evidence="3" id="KW-0547">Nucleotide-binding</keyword>
<dbReference type="InterPro" id="IPR003593">
    <property type="entry name" value="AAA+_ATPase"/>
</dbReference>
<feature type="region of interest" description="Disordered" evidence="5">
    <location>
        <begin position="385"/>
        <end position="523"/>
    </location>
</feature>
<dbReference type="InterPro" id="IPR017871">
    <property type="entry name" value="ABC_transporter-like_CS"/>
</dbReference>
<feature type="compositionally biased region" description="Low complexity" evidence="5">
    <location>
        <begin position="473"/>
        <end position="485"/>
    </location>
</feature>
<feature type="region of interest" description="Disordered" evidence="5">
    <location>
        <begin position="1"/>
        <end position="32"/>
    </location>
</feature>
<feature type="domain" description="ABC transporter" evidence="6">
    <location>
        <begin position="38"/>
        <end position="288"/>
    </location>
</feature>
<feature type="compositionally biased region" description="Low complexity" evidence="5">
    <location>
        <begin position="385"/>
        <end position="395"/>
    </location>
</feature>
<dbReference type="PROSITE" id="PS50893">
    <property type="entry name" value="ABC_TRANSPORTER_2"/>
    <property type="match status" value="1"/>
</dbReference>
<keyword evidence="8" id="KW-1185">Reference proteome</keyword>
<dbReference type="SMART" id="SM00382">
    <property type="entry name" value="AAA"/>
    <property type="match status" value="1"/>
</dbReference>
<feature type="compositionally biased region" description="Basic and acidic residues" evidence="5">
    <location>
        <begin position="506"/>
        <end position="523"/>
    </location>
</feature>
<feature type="compositionally biased region" description="Acidic residues" evidence="5">
    <location>
        <begin position="460"/>
        <end position="472"/>
    </location>
</feature>
<gene>
    <name evidence="7" type="ORF">GCM10023335_72020</name>
</gene>
<protein>
    <recommendedName>
        <fullName evidence="6">ABC transporter domain-containing protein</fullName>
    </recommendedName>
</protein>
<dbReference type="CDD" id="cd03257">
    <property type="entry name" value="ABC_NikE_OppD_transporters"/>
    <property type="match status" value="1"/>
</dbReference>
<evidence type="ECO:0000313" key="8">
    <source>
        <dbReference type="Proteomes" id="UP001501759"/>
    </source>
</evidence>
<dbReference type="RefSeq" id="WP_345657000.1">
    <property type="nucleotide sequence ID" value="NZ_BAABKB010000034.1"/>
</dbReference>
<dbReference type="NCBIfam" id="TIGR01727">
    <property type="entry name" value="oligo_HPY"/>
    <property type="match status" value="1"/>
</dbReference>
<evidence type="ECO:0000313" key="7">
    <source>
        <dbReference type="EMBL" id="GAA5031058.1"/>
    </source>
</evidence>
<dbReference type="NCBIfam" id="NF008453">
    <property type="entry name" value="PRK11308.1"/>
    <property type="match status" value="1"/>
</dbReference>
<dbReference type="InterPro" id="IPR003439">
    <property type="entry name" value="ABC_transporter-like_ATP-bd"/>
</dbReference>
<comment type="caution">
    <text evidence="7">The sequence shown here is derived from an EMBL/GenBank/DDBJ whole genome shotgun (WGS) entry which is preliminary data.</text>
</comment>
<dbReference type="SUPFAM" id="SSF52540">
    <property type="entry name" value="P-loop containing nucleoside triphosphate hydrolases"/>
    <property type="match status" value="1"/>
</dbReference>
<dbReference type="InterPro" id="IPR050319">
    <property type="entry name" value="ABC_transp_ATP-bind"/>
</dbReference>
<dbReference type="Proteomes" id="UP001501759">
    <property type="component" value="Unassembled WGS sequence"/>
</dbReference>
<proteinExistence type="inferred from homology"/>
<keyword evidence="4" id="KW-0067">ATP-binding</keyword>
<dbReference type="Pfam" id="PF08352">
    <property type="entry name" value="oligo_HPY"/>
    <property type="match status" value="1"/>
</dbReference>
<dbReference type="Pfam" id="PF00005">
    <property type="entry name" value="ABC_tran"/>
    <property type="match status" value="1"/>
</dbReference>
<evidence type="ECO:0000256" key="1">
    <source>
        <dbReference type="ARBA" id="ARBA00005417"/>
    </source>
</evidence>
<dbReference type="PANTHER" id="PTHR43776:SF7">
    <property type="entry name" value="D,D-DIPEPTIDE TRANSPORT ATP-BINDING PROTEIN DDPF-RELATED"/>
    <property type="match status" value="1"/>
</dbReference>
<dbReference type="PROSITE" id="PS00211">
    <property type="entry name" value="ABC_TRANSPORTER_1"/>
    <property type="match status" value="1"/>
</dbReference>
<evidence type="ECO:0000259" key="6">
    <source>
        <dbReference type="PROSITE" id="PS50893"/>
    </source>
</evidence>
<dbReference type="InterPro" id="IPR013563">
    <property type="entry name" value="Oligopep_ABC_C"/>
</dbReference>
<sequence>MSETKKTDAADAVIPQQATATEDRAKSAEGSDDREVLLRVRGLQKHFPIRKGVLQRQVAAVKAVDGIDFEVRKGETLGVVGESGCGKSTMGRVITRLQDPTGGTIEFEGKDITRLSAGGMRPLRRDIQMIFQDPYGSLNPRHTIGSIVSAPFRLQGVEPEGGVKKEVQRLLELVGLSPEHYNRYPHEFSGGQRQRIGIARALALKPKLVVADEPVSALDVSIQAQVVNLMDDLQSELGLTYVIIAHDLSVVRHVSDRIAVMYLGKIVELADRTSLYEAPMHPYTNALMSAVPVPDPKRRGAKSERILLRGDVPSPISPPSGCRFHTRCWKATEVCRTTEPPLLELRPGQRVACHHPENAEDQAPQDTVLLSVAKEAVELVVPAAAETPAESGEGSAEADAEETAAVAETAAADAEAPAEAEASADADADAESAEAEASAEAETVAEAAGDEAAEAPADAAESDAGDEAEAVTEGESSGEAVSESEAASDAEEAPAESSDAGSETDAEAKPEAAESDRQESTGK</sequence>
<evidence type="ECO:0000256" key="2">
    <source>
        <dbReference type="ARBA" id="ARBA00022448"/>
    </source>
</evidence>
<evidence type="ECO:0000256" key="3">
    <source>
        <dbReference type="ARBA" id="ARBA00022741"/>
    </source>
</evidence>